<evidence type="ECO:0000313" key="4">
    <source>
        <dbReference type="Proteomes" id="UP000295604"/>
    </source>
</evidence>
<reference evidence="3 4" key="1">
    <citation type="submission" date="2018-11" db="EMBL/GenBank/DDBJ databases">
        <title>Genome sequence and assembly of Colletotrichum sidae.</title>
        <authorList>
            <person name="Gan P."/>
            <person name="Shirasu K."/>
        </authorList>
    </citation>
    <scope>NUCLEOTIDE SEQUENCE [LARGE SCALE GENOMIC DNA]</scope>
    <source>
        <strain evidence="3 4">CBS 518.97</strain>
    </source>
</reference>
<comment type="caution">
    <text evidence="3">The sequence shown here is derived from an EMBL/GenBank/DDBJ whole genome shotgun (WGS) entry which is preliminary data.</text>
</comment>
<dbReference type="PANTHER" id="PTHR24148:SF64">
    <property type="entry name" value="HETEROKARYON INCOMPATIBILITY DOMAIN-CONTAINING PROTEIN"/>
    <property type="match status" value="1"/>
</dbReference>
<accession>A0A4V3I1I8</accession>
<dbReference type="Proteomes" id="UP000295604">
    <property type="component" value="Unassembled WGS sequence"/>
</dbReference>
<organism evidence="3 4">
    <name type="scientific">Colletotrichum sidae</name>
    <dbReference type="NCBI Taxonomy" id="1347389"/>
    <lineage>
        <taxon>Eukaryota</taxon>
        <taxon>Fungi</taxon>
        <taxon>Dikarya</taxon>
        <taxon>Ascomycota</taxon>
        <taxon>Pezizomycotina</taxon>
        <taxon>Sordariomycetes</taxon>
        <taxon>Hypocreomycetidae</taxon>
        <taxon>Glomerellales</taxon>
        <taxon>Glomerellaceae</taxon>
        <taxon>Colletotrichum</taxon>
        <taxon>Colletotrichum orbiculare species complex</taxon>
    </lineage>
</organism>
<feature type="domain" description="Heterokaryon incompatibility" evidence="2">
    <location>
        <begin position="69"/>
        <end position="209"/>
    </location>
</feature>
<dbReference type="PANTHER" id="PTHR24148">
    <property type="entry name" value="ANKYRIN REPEAT DOMAIN-CONTAINING PROTEIN 39 HOMOLOG-RELATED"/>
    <property type="match status" value="1"/>
</dbReference>
<feature type="region of interest" description="Disordered" evidence="1">
    <location>
        <begin position="1"/>
        <end position="25"/>
    </location>
</feature>
<dbReference type="AlphaFoldDB" id="A0A4V3I1I8"/>
<feature type="compositionally biased region" description="Polar residues" evidence="1">
    <location>
        <begin position="173"/>
        <end position="184"/>
    </location>
</feature>
<evidence type="ECO:0000256" key="1">
    <source>
        <dbReference type="SAM" id="MobiDB-lite"/>
    </source>
</evidence>
<name>A0A4V3I1I8_9PEZI</name>
<evidence type="ECO:0000259" key="2">
    <source>
        <dbReference type="Pfam" id="PF06985"/>
    </source>
</evidence>
<feature type="region of interest" description="Disordered" evidence="1">
    <location>
        <begin position="164"/>
        <end position="188"/>
    </location>
</feature>
<proteinExistence type="predicted"/>
<dbReference type="EMBL" id="QAPF01000809">
    <property type="protein sequence ID" value="TEA09890.1"/>
    <property type="molecule type" value="Genomic_DNA"/>
</dbReference>
<dbReference type="InterPro" id="IPR052895">
    <property type="entry name" value="HetReg/Transcr_Mod"/>
</dbReference>
<dbReference type="InterPro" id="IPR010730">
    <property type="entry name" value="HET"/>
</dbReference>
<sequence length="607" mass="69068">MAANESRRRVGATASQATDPSPASKAFQYQPLDENVDCTRFVVINPAENDDDPIFCNLVHLAFGTRPKFDALSYTWGDENPKEAIQVDGCAFEARKNLFDALRYLRRHMVEGELFWIDALCIDQDNIAERNRQLRMMGHIYFRAQKVIVWLGSKYAKYESDVEPSWPRELPDSGTNVEESQTQRAKSERDMVKELVSDEYWNRLWIIQELGQNEQKKICFGNMATTWEAFIQFVTTNSSVSSTQGPQRLDRHLKEKYQGSHTLRRLLLDHKDAQCKERKDKVYGLVGLAADARGFPMDYEKSSMDIWMDTMEFLNRRRLFADIETEIVEMGALVKFLLMDPDSSPLQQIWRSYKPKADPKLIRETQQGISMNSKIFHIQAYALGTIDFIGPATQEIVSTIGRTDDWADHLQRTYREDIGAAYEESNRLLKAILSRDDEILAALCLSHVGLVRWHEKPFKREGQRYGDPDPFPPEHVEGDPRAEPQLAGCNHTSGPGSLQFGQARTYQLLRDCSAHGITTPWKMGLVSAEALPGDMVCWIRGTRRTVLVRIFKVPESSFNVAYQICGAGVVSDDITGHGGDHNSRCNLLANTTTTLKLDARTLYLLLP</sequence>
<keyword evidence="4" id="KW-1185">Reference proteome</keyword>
<gene>
    <name evidence="3" type="primary">het-6-3</name>
    <name evidence="3" type="ORF">C8034_v011544</name>
</gene>
<feature type="compositionally biased region" description="Basic and acidic residues" evidence="1">
    <location>
        <begin position="461"/>
        <end position="482"/>
    </location>
</feature>
<dbReference type="Pfam" id="PF06985">
    <property type="entry name" value="HET"/>
    <property type="match status" value="1"/>
</dbReference>
<protein>
    <submittedName>
        <fullName evidence="3">Heterokaryon incompatibility protein 6, OR allele</fullName>
    </submittedName>
</protein>
<evidence type="ECO:0000313" key="3">
    <source>
        <dbReference type="EMBL" id="TEA09890.1"/>
    </source>
</evidence>
<feature type="region of interest" description="Disordered" evidence="1">
    <location>
        <begin position="461"/>
        <end position="494"/>
    </location>
</feature>